<feature type="transmembrane region" description="Helical" evidence="2">
    <location>
        <begin position="292"/>
        <end position="311"/>
    </location>
</feature>
<feature type="transmembrane region" description="Helical" evidence="2">
    <location>
        <begin position="261"/>
        <end position="280"/>
    </location>
</feature>
<feature type="transmembrane region" description="Helical" evidence="2">
    <location>
        <begin position="323"/>
        <end position="341"/>
    </location>
</feature>
<evidence type="ECO:0000256" key="1">
    <source>
        <dbReference type="SAM" id="MobiDB-lite"/>
    </source>
</evidence>
<keyword evidence="5" id="KW-0012">Acyltransferase</keyword>
<protein>
    <submittedName>
        <fullName evidence="5">Acyltransferase</fullName>
    </submittedName>
</protein>
<dbReference type="EMBL" id="BMLB01000001">
    <property type="protein sequence ID" value="GGK57681.1"/>
    <property type="molecule type" value="Genomic_DNA"/>
</dbReference>
<dbReference type="InterPro" id="IPR043968">
    <property type="entry name" value="SGNH"/>
</dbReference>
<evidence type="ECO:0000313" key="5">
    <source>
        <dbReference type="EMBL" id="GGK57681.1"/>
    </source>
</evidence>
<dbReference type="RefSeq" id="WP_022920971.1">
    <property type="nucleotide sequence ID" value="NZ_BMLB01000001.1"/>
</dbReference>
<feature type="transmembrane region" description="Helical" evidence="2">
    <location>
        <begin position="361"/>
        <end position="381"/>
    </location>
</feature>
<feature type="transmembrane region" description="Helical" evidence="2">
    <location>
        <begin position="236"/>
        <end position="255"/>
    </location>
</feature>
<dbReference type="PANTHER" id="PTHR23028">
    <property type="entry name" value="ACETYLTRANSFERASE"/>
    <property type="match status" value="1"/>
</dbReference>
<keyword evidence="2" id="KW-0812">Transmembrane</keyword>
<feature type="transmembrane region" description="Helical" evidence="2">
    <location>
        <begin position="176"/>
        <end position="197"/>
    </location>
</feature>
<keyword evidence="5" id="KW-0808">Transferase</keyword>
<dbReference type="Pfam" id="PF01757">
    <property type="entry name" value="Acyl_transf_3"/>
    <property type="match status" value="1"/>
</dbReference>
<dbReference type="Pfam" id="PF19040">
    <property type="entry name" value="SGNH"/>
    <property type="match status" value="1"/>
</dbReference>
<organism evidence="5 6">
    <name type="scientific">Ornithinimicrobium pekingense</name>
    <dbReference type="NCBI Taxonomy" id="384677"/>
    <lineage>
        <taxon>Bacteria</taxon>
        <taxon>Bacillati</taxon>
        <taxon>Actinomycetota</taxon>
        <taxon>Actinomycetes</taxon>
        <taxon>Micrococcales</taxon>
        <taxon>Ornithinimicrobiaceae</taxon>
        <taxon>Ornithinimicrobium</taxon>
    </lineage>
</organism>
<proteinExistence type="predicted"/>
<evidence type="ECO:0000259" key="4">
    <source>
        <dbReference type="Pfam" id="PF19040"/>
    </source>
</evidence>
<evidence type="ECO:0000313" key="6">
    <source>
        <dbReference type="Proteomes" id="UP000662111"/>
    </source>
</evidence>
<feature type="domain" description="Acyltransferase 3" evidence="3">
    <location>
        <begin position="15"/>
        <end position="340"/>
    </location>
</feature>
<keyword evidence="6" id="KW-1185">Reference proteome</keyword>
<feature type="transmembrane region" description="Helical" evidence="2">
    <location>
        <begin position="143"/>
        <end position="164"/>
    </location>
</feature>
<dbReference type="InterPro" id="IPR002656">
    <property type="entry name" value="Acyl_transf_3_dom"/>
</dbReference>
<comment type="caution">
    <text evidence="5">The sequence shown here is derived from an EMBL/GenBank/DDBJ whole genome shotgun (WGS) entry which is preliminary data.</text>
</comment>
<feature type="transmembrane region" description="Helical" evidence="2">
    <location>
        <begin position="80"/>
        <end position="101"/>
    </location>
</feature>
<keyword evidence="2" id="KW-1133">Transmembrane helix</keyword>
<dbReference type="Proteomes" id="UP000662111">
    <property type="component" value="Unassembled WGS sequence"/>
</dbReference>
<dbReference type="InterPro" id="IPR050879">
    <property type="entry name" value="Acyltransferase_3"/>
</dbReference>
<sequence length="673" mass="72342">MTPTAPAEPRAGFRADLEGLRAVAALLVAVYHIWLGRVSGGVDVFFVIAGFLVTGSLLRQVHRTGRVSPGRFFGRLLVRLLPNALTVLLSVLVAATVLLPVTRRADTLREVVGSALYVENWLLISDSVDYLARDRGDSLLQHFWALSIQGQFYVLWLVIAVLAVAVGARRAVRRRLALLVLLVTLASFAASVVLTHLNQPVAYFHTAARAWEFGVGGLVALGLARIPTLTRGVHTLLGWVGLGLVVTTGLLLPVASAFPGVAALVPVAGATLILLSGQGGRGSATRLLASRPLVSLGGVAYAIYLWHWPLLVLSLHLRGVDRAGAWDGALVLGTSVLLAYASTHLVERPVRQVRWSQRPSWVAPLAGAGAILLTVGAASTVNAVTAPATLSASGEGGPLAHWSQAQSRPDFDAPAGESPAPGYAAAVRDLSQAHLDKCQQHHGSAEVIRCTYGDPDADRTMVLVGGSQATHWQPALDQIADRTGWRLEVMVKGECRQGMHLVDPEHDYLKDDRKAERCREWNASVLELLTTERPELVVGSTTVVTQEGETLPVYYDAFWRELAEHDLEMLGIRGTPRATVNRLDCIVEHGPEAPECDVRRAATLAEVNPAAVLDEELPGLTVADLSDWLCTPTSCPPVIEDTIVYHDGGHLTATFARALATPLYREVTEVFSR</sequence>
<dbReference type="PANTHER" id="PTHR23028:SF53">
    <property type="entry name" value="ACYL_TRANSF_3 DOMAIN-CONTAINING PROTEIN"/>
    <property type="match status" value="1"/>
</dbReference>
<reference evidence="6" key="1">
    <citation type="journal article" date="2019" name="Int. J. Syst. Evol. Microbiol.">
        <title>The Global Catalogue of Microorganisms (GCM) 10K type strain sequencing project: providing services to taxonomists for standard genome sequencing and annotation.</title>
        <authorList>
            <consortium name="The Broad Institute Genomics Platform"/>
            <consortium name="The Broad Institute Genome Sequencing Center for Infectious Disease"/>
            <person name="Wu L."/>
            <person name="Ma J."/>
        </authorList>
    </citation>
    <scope>NUCLEOTIDE SEQUENCE [LARGE SCALE GENOMIC DNA]</scope>
    <source>
        <strain evidence="6">CGMCC 1.5362</strain>
    </source>
</reference>
<feature type="region of interest" description="Disordered" evidence="1">
    <location>
        <begin position="392"/>
        <end position="420"/>
    </location>
</feature>
<evidence type="ECO:0000256" key="2">
    <source>
        <dbReference type="SAM" id="Phobius"/>
    </source>
</evidence>
<gene>
    <name evidence="5" type="ORF">GCM10011509_02600</name>
</gene>
<feature type="transmembrane region" description="Helical" evidence="2">
    <location>
        <begin position="41"/>
        <end position="59"/>
    </location>
</feature>
<evidence type="ECO:0000259" key="3">
    <source>
        <dbReference type="Pfam" id="PF01757"/>
    </source>
</evidence>
<feature type="transmembrane region" description="Helical" evidence="2">
    <location>
        <begin position="203"/>
        <end position="224"/>
    </location>
</feature>
<dbReference type="GO" id="GO:0016746">
    <property type="term" value="F:acyltransferase activity"/>
    <property type="evidence" value="ECO:0007669"/>
    <property type="project" value="UniProtKB-KW"/>
</dbReference>
<feature type="domain" description="SGNH" evidence="4">
    <location>
        <begin position="438"/>
        <end position="661"/>
    </location>
</feature>
<keyword evidence="2" id="KW-0472">Membrane</keyword>
<name>A0ABQ2F421_9MICO</name>
<accession>A0ABQ2F421</accession>